<dbReference type="SUPFAM" id="SSF55194">
    <property type="entry name" value="Ribosome recycling factor, RRF"/>
    <property type="match status" value="1"/>
</dbReference>
<evidence type="ECO:0000256" key="5">
    <source>
        <dbReference type="ARBA" id="ARBA00033107"/>
    </source>
</evidence>
<proteinExistence type="inferred from homology"/>
<evidence type="ECO:0000256" key="6">
    <source>
        <dbReference type="SAM" id="MobiDB-lite"/>
    </source>
</evidence>
<reference evidence="8 9" key="1">
    <citation type="journal article" date="2011" name="Proc. Natl. Acad. Sci. U.S.A.">
        <title>Comparative genomics of xylose-fermenting fungi for enhanced biofuel production.</title>
        <authorList>
            <person name="Wohlbach D.J."/>
            <person name="Kuo A."/>
            <person name="Sato T.K."/>
            <person name="Potts K.M."/>
            <person name="Salamov A.A."/>
            <person name="LaButti K.M."/>
            <person name="Sun H."/>
            <person name="Clum A."/>
            <person name="Pangilinan J.L."/>
            <person name="Lindquist E.A."/>
            <person name="Lucas S."/>
            <person name="Lapidus A."/>
            <person name="Jin M."/>
            <person name="Gunawan C."/>
            <person name="Balan V."/>
            <person name="Dale B.E."/>
            <person name="Jeffries T.W."/>
            <person name="Zinkel R."/>
            <person name="Barry K.W."/>
            <person name="Grigoriev I.V."/>
            <person name="Gasch A.P."/>
        </authorList>
    </citation>
    <scope>NUCLEOTIDE SEQUENCE [LARGE SCALE GENOMIC DNA]</scope>
    <source>
        <strain evidence="9">NRRL Y-27907 / 11-Y1</strain>
    </source>
</reference>
<comment type="similarity">
    <text evidence="1">Belongs to the RRF family.</text>
</comment>
<dbReference type="HOGENOM" id="CLU_085410_0_0_1"/>
<dbReference type="STRING" id="619300.G3AHW2"/>
<gene>
    <name evidence="8" type="ORF">SPAPADRAFT_135104</name>
</gene>
<evidence type="ECO:0000256" key="1">
    <source>
        <dbReference type="ARBA" id="ARBA00005912"/>
    </source>
</evidence>
<keyword evidence="3" id="KW-0648">Protein biosynthesis</keyword>
<dbReference type="PANTHER" id="PTHR20982">
    <property type="entry name" value="RIBOSOME RECYCLING FACTOR"/>
    <property type="match status" value="1"/>
</dbReference>
<dbReference type="Gene3D" id="1.10.132.20">
    <property type="entry name" value="Ribosome-recycling factor"/>
    <property type="match status" value="1"/>
</dbReference>
<feature type="domain" description="Ribosome recycling factor" evidence="7">
    <location>
        <begin position="77"/>
        <end position="244"/>
    </location>
</feature>
<dbReference type="InterPro" id="IPR023584">
    <property type="entry name" value="Ribosome_recyc_fac_dom"/>
</dbReference>
<dbReference type="OMA" id="PNNDQQL"/>
<evidence type="ECO:0000313" key="8">
    <source>
        <dbReference type="EMBL" id="EGW34276.1"/>
    </source>
</evidence>
<dbReference type="InParanoid" id="G3AHW2"/>
<protein>
    <recommendedName>
        <fullName evidence="2">Ribosome-recycling factor, mitochondrial</fullName>
    </recommendedName>
    <alternativeName>
        <fullName evidence="5">Ribosome-releasing factor, mitochondrial</fullName>
    </alternativeName>
</protein>
<evidence type="ECO:0000256" key="2">
    <source>
        <dbReference type="ARBA" id="ARBA00020581"/>
    </source>
</evidence>
<evidence type="ECO:0000259" key="7">
    <source>
        <dbReference type="Pfam" id="PF01765"/>
    </source>
</evidence>
<evidence type="ECO:0000256" key="4">
    <source>
        <dbReference type="ARBA" id="ARBA00024909"/>
    </source>
</evidence>
<dbReference type="GO" id="GO:0043023">
    <property type="term" value="F:ribosomal large subunit binding"/>
    <property type="evidence" value="ECO:0007669"/>
    <property type="project" value="TreeGrafter"/>
</dbReference>
<sequence length="245" mass="27732">MFRSIVRVIPRAFAQPRLIPRTITPLAQFHTTPIVFSQKRKSKKGKKDEPLEEDVEAPKIDLSDATKKFDSVIEKFSKQATQVKLGKTDPRIFDNLKVNIHNDLVPFTSLASTSVKGRHFIITLFDPAYGKHIINALIDSDLNMSGQLDPANKFTLKVPVPSITTELKKENAKQLKEIYEKFKVGKTNSLAAVRSDIRTKFLKDAKSSKIGDEETKTLDEFEKLHKSYTDKLTNVFKTTEASILK</sequence>
<dbReference type="GO" id="GO:0006412">
    <property type="term" value="P:translation"/>
    <property type="evidence" value="ECO:0007669"/>
    <property type="project" value="UniProtKB-KW"/>
</dbReference>
<dbReference type="PANTHER" id="PTHR20982:SF3">
    <property type="entry name" value="MITOCHONDRIAL RIBOSOME RECYCLING FACTOR PSEUDO 1"/>
    <property type="match status" value="1"/>
</dbReference>
<feature type="region of interest" description="Disordered" evidence="6">
    <location>
        <begin position="37"/>
        <end position="56"/>
    </location>
</feature>
<keyword evidence="9" id="KW-1185">Reference proteome</keyword>
<accession>G3AHW2</accession>
<dbReference type="FunCoup" id="G3AHW2">
    <property type="interactions" value="75"/>
</dbReference>
<evidence type="ECO:0000313" key="9">
    <source>
        <dbReference type="Proteomes" id="UP000000709"/>
    </source>
</evidence>
<dbReference type="GO" id="GO:0005739">
    <property type="term" value="C:mitochondrion"/>
    <property type="evidence" value="ECO:0007669"/>
    <property type="project" value="TreeGrafter"/>
</dbReference>
<comment type="function">
    <text evidence="4">Necessary for protein synthesis in mitochondria. Functions as a ribosome recycling factor in mitochondria.</text>
</comment>
<dbReference type="InterPro" id="IPR002661">
    <property type="entry name" value="Ribosome_recyc_fac"/>
</dbReference>
<name>G3AHW2_SPAPN</name>
<dbReference type="RefSeq" id="XP_007373860.1">
    <property type="nucleotide sequence ID" value="XM_007373798.1"/>
</dbReference>
<dbReference type="eggNOG" id="KOG4759">
    <property type="taxonomic scope" value="Eukaryota"/>
</dbReference>
<evidence type="ECO:0000256" key="3">
    <source>
        <dbReference type="ARBA" id="ARBA00022917"/>
    </source>
</evidence>
<dbReference type="KEGG" id="spaa:SPAPADRAFT_135104"/>
<dbReference type="Gene3D" id="3.30.1360.40">
    <property type="match status" value="1"/>
</dbReference>
<dbReference type="OrthoDB" id="407355at2759"/>
<dbReference type="InterPro" id="IPR036191">
    <property type="entry name" value="RRF_sf"/>
</dbReference>
<dbReference type="EMBL" id="GL996500">
    <property type="protein sequence ID" value="EGW34276.1"/>
    <property type="molecule type" value="Genomic_DNA"/>
</dbReference>
<dbReference type="GeneID" id="18869868"/>
<organism evidence="9">
    <name type="scientific">Spathaspora passalidarum (strain NRRL Y-27907 / 11-Y1)</name>
    <dbReference type="NCBI Taxonomy" id="619300"/>
    <lineage>
        <taxon>Eukaryota</taxon>
        <taxon>Fungi</taxon>
        <taxon>Dikarya</taxon>
        <taxon>Ascomycota</taxon>
        <taxon>Saccharomycotina</taxon>
        <taxon>Pichiomycetes</taxon>
        <taxon>Debaryomycetaceae</taxon>
        <taxon>Spathaspora</taxon>
    </lineage>
</organism>
<dbReference type="Pfam" id="PF01765">
    <property type="entry name" value="RRF"/>
    <property type="match status" value="1"/>
</dbReference>
<dbReference type="AlphaFoldDB" id="G3AHW2"/>
<dbReference type="Proteomes" id="UP000000709">
    <property type="component" value="Unassembled WGS sequence"/>
</dbReference>